<protein>
    <submittedName>
        <fullName evidence="3">Uncharacterized protein</fullName>
    </submittedName>
</protein>
<evidence type="ECO:0000256" key="2">
    <source>
        <dbReference type="SAM" id="MobiDB-lite"/>
    </source>
</evidence>
<gene>
    <name evidence="3" type="ORF">TrVE_jg1963</name>
</gene>
<feature type="coiled-coil region" evidence="1">
    <location>
        <begin position="109"/>
        <end position="136"/>
    </location>
</feature>
<dbReference type="Proteomes" id="UP001165160">
    <property type="component" value="Unassembled WGS sequence"/>
</dbReference>
<feature type="region of interest" description="Disordered" evidence="2">
    <location>
        <begin position="1"/>
        <end position="56"/>
    </location>
</feature>
<reference evidence="4" key="1">
    <citation type="journal article" date="2023" name="Commun. Biol.">
        <title>Genome analysis of Parmales, the sister group of diatoms, reveals the evolutionary specialization of diatoms from phago-mixotrophs to photoautotrophs.</title>
        <authorList>
            <person name="Ban H."/>
            <person name="Sato S."/>
            <person name="Yoshikawa S."/>
            <person name="Yamada K."/>
            <person name="Nakamura Y."/>
            <person name="Ichinomiya M."/>
            <person name="Sato N."/>
            <person name="Blanc-Mathieu R."/>
            <person name="Endo H."/>
            <person name="Kuwata A."/>
            <person name="Ogata H."/>
        </authorList>
    </citation>
    <scope>NUCLEOTIDE SEQUENCE [LARGE SCALE GENOMIC DNA]</scope>
    <source>
        <strain evidence="4">NIES 3699</strain>
    </source>
</reference>
<evidence type="ECO:0000313" key="4">
    <source>
        <dbReference type="Proteomes" id="UP001165160"/>
    </source>
</evidence>
<name>A0A9W7B9L8_9STRA</name>
<comment type="caution">
    <text evidence="3">The sequence shown here is derived from an EMBL/GenBank/DDBJ whole genome shotgun (WGS) entry which is preliminary data.</text>
</comment>
<feature type="compositionally biased region" description="Low complexity" evidence="2">
    <location>
        <begin position="36"/>
        <end position="51"/>
    </location>
</feature>
<accession>A0A9W7B9L8</accession>
<proteinExistence type="predicted"/>
<keyword evidence="1" id="KW-0175">Coiled coil</keyword>
<dbReference type="AlphaFoldDB" id="A0A9W7B9L8"/>
<feature type="compositionally biased region" description="Basic and acidic residues" evidence="2">
    <location>
        <begin position="1"/>
        <end position="15"/>
    </location>
</feature>
<evidence type="ECO:0000313" key="3">
    <source>
        <dbReference type="EMBL" id="GMH86846.1"/>
    </source>
</evidence>
<dbReference type="EMBL" id="BRXX01000065">
    <property type="protein sequence ID" value="GMH86846.1"/>
    <property type="molecule type" value="Genomic_DNA"/>
</dbReference>
<sequence length="175" mass="19588">MADQDALKSARDTFRSKLGLENTGNPETSLTGRSARSNYSLNSQRLNSSRSDVSALSQRSALVSARPSARVSACESARGSARDSARSNFDSARTWRTEDMNTSRCEEMLNELKNTRKELMGRLRSVQEEIDAEDKALAASTGPKKTTKVREPVLKTRKPIFLKKPRTKKFLLKKY</sequence>
<organism evidence="3 4">
    <name type="scientific">Triparma verrucosa</name>
    <dbReference type="NCBI Taxonomy" id="1606542"/>
    <lineage>
        <taxon>Eukaryota</taxon>
        <taxon>Sar</taxon>
        <taxon>Stramenopiles</taxon>
        <taxon>Ochrophyta</taxon>
        <taxon>Bolidophyceae</taxon>
        <taxon>Parmales</taxon>
        <taxon>Triparmaceae</taxon>
        <taxon>Triparma</taxon>
    </lineage>
</organism>
<feature type="compositionally biased region" description="Polar residues" evidence="2">
    <location>
        <begin position="22"/>
        <end position="35"/>
    </location>
</feature>
<keyword evidence="4" id="KW-1185">Reference proteome</keyword>
<evidence type="ECO:0000256" key="1">
    <source>
        <dbReference type="SAM" id="Coils"/>
    </source>
</evidence>